<dbReference type="Gene3D" id="3.10.20.30">
    <property type="match status" value="1"/>
</dbReference>
<evidence type="ECO:0000313" key="10">
    <source>
        <dbReference type="Proteomes" id="UP000002358"/>
    </source>
</evidence>
<dbReference type="Proteomes" id="UP000002358">
    <property type="component" value="Chromosome 1"/>
</dbReference>
<name>A0A7M7G869_NASVI</name>
<feature type="domain" description="TGS" evidence="8">
    <location>
        <begin position="58"/>
        <end position="123"/>
    </location>
</feature>
<evidence type="ECO:0000256" key="6">
    <source>
        <dbReference type="ARBA" id="ARBA00071662"/>
    </source>
</evidence>
<organism evidence="9 10">
    <name type="scientific">Nasonia vitripennis</name>
    <name type="common">Parasitic wasp</name>
    <dbReference type="NCBI Taxonomy" id="7425"/>
    <lineage>
        <taxon>Eukaryota</taxon>
        <taxon>Metazoa</taxon>
        <taxon>Ecdysozoa</taxon>
        <taxon>Arthropoda</taxon>
        <taxon>Hexapoda</taxon>
        <taxon>Insecta</taxon>
        <taxon>Pterygota</taxon>
        <taxon>Neoptera</taxon>
        <taxon>Endopterygota</taxon>
        <taxon>Hymenoptera</taxon>
        <taxon>Apocrita</taxon>
        <taxon>Proctotrupomorpha</taxon>
        <taxon>Chalcidoidea</taxon>
        <taxon>Pteromalidae</taxon>
        <taxon>Pteromalinae</taxon>
        <taxon>Nasonia</taxon>
    </lineage>
</organism>
<accession>A0A7M7G869</accession>
<evidence type="ECO:0000259" key="8">
    <source>
        <dbReference type="PROSITE" id="PS51880"/>
    </source>
</evidence>
<dbReference type="SUPFAM" id="SSF55186">
    <property type="entry name" value="ThrRS/AlaRS common domain"/>
    <property type="match status" value="1"/>
</dbReference>
<evidence type="ECO:0000256" key="2">
    <source>
        <dbReference type="ARBA" id="ARBA00022980"/>
    </source>
</evidence>
<evidence type="ECO:0000256" key="4">
    <source>
        <dbReference type="ARBA" id="ARBA00023274"/>
    </source>
</evidence>
<dbReference type="PROSITE" id="PS51880">
    <property type="entry name" value="TGS"/>
    <property type="match status" value="1"/>
</dbReference>
<evidence type="ECO:0000256" key="7">
    <source>
        <dbReference type="ARBA" id="ARBA00075914"/>
    </source>
</evidence>
<keyword evidence="4" id="KW-0687">Ribonucleoprotein</keyword>
<dbReference type="OrthoDB" id="5870821at2759"/>
<reference evidence="9" key="1">
    <citation type="submission" date="2021-01" db="UniProtKB">
        <authorList>
            <consortium name="EnsemblMetazoa"/>
        </authorList>
    </citation>
    <scope>IDENTIFICATION</scope>
</reference>
<dbReference type="GO" id="GO:0003723">
    <property type="term" value="F:RNA binding"/>
    <property type="evidence" value="ECO:0007669"/>
    <property type="project" value="TreeGrafter"/>
</dbReference>
<dbReference type="InParanoid" id="A0A7M7G869"/>
<dbReference type="CDD" id="cd01667">
    <property type="entry name" value="TGS_ThrRS"/>
    <property type="match status" value="1"/>
</dbReference>
<dbReference type="InterPro" id="IPR004095">
    <property type="entry name" value="TGS"/>
</dbReference>
<dbReference type="GO" id="GO:1990904">
    <property type="term" value="C:ribonucleoprotein complex"/>
    <property type="evidence" value="ECO:0007669"/>
    <property type="project" value="UniProtKB-KW"/>
</dbReference>
<dbReference type="Gene3D" id="3.30.980.10">
    <property type="entry name" value="Threonyl-trna Synthetase, Chain A, domain 2"/>
    <property type="match status" value="1"/>
</dbReference>
<proteinExistence type="inferred from homology"/>
<dbReference type="PANTHER" id="PTHR42753">
    <property type="entry name" value="MITOCHONDRIAL RIBOSOME PROTEIN L39/PROLYL-TRNA LIGASE FAMILY MEMBER"/>
    <property type="match status" value="1"/>
</dbReference>
<comment type="subcellular location">
    <subcellularLocation>
        <location evidence="1">Mitochondrion</location>
    </subcellularLocation>
</comment>
<dbReference type="InterPro" id="IPR012676">
    <property type="entry name" value="TGS-like"/>
</dbReference>
<dbReference type="FunCoup" id="A0A7M7G869">
    <property type="interactions" value="1368"/>
</dbReference>
<comment type="similarity">
    <text evidence="5">Belongs to the mitochondrion-specific ribosomal protein mL39 family.</text>
</comment>
<keyword evidence="2" id="KW-0689">Ribosomal protein</keyword>
<sequence>MIQGFKTVCRAGLRVHAQVQARYSSTSVKAEWQKRRNVIFDNEKERLKAEVGRIEKIGVKYLPTDNEDPPVELAMNRDLSTPDDCAQHISEGIHKTAALALVDGVPWDMHKPLTKDCEIKFLTMLMPKDSPALNPAFWRTCSLIMGAMIDSAFKDDIQLYLHSFPRPNLKSGSFTYDVVLDLPDWLPTAAQLRAMSAQFVKIATRNLPVERLQVSEELALDMFQDNPFKSKQIPDIAKSNEGRITLYRIGEHIDISKGPMVGNTGILGRVTIASVHKIESEESDHMYRFQGVALPKGILLNHFAYGILEDRAKKLNQNVWIPSRIHEEIEEKSTVAANN</sequence>
<dbReference type="FunFam" id="3.30.980.10:FF:000006">
    <property type="entry name" value="39S ribosomal protein L39, mitochondrial"/>
    <property type="match status" value="1"/>
</dbReference>
<keyword evidence="3" id="KW-0496">Mitochondrion</keyword>
<protein>
    <recommendedName>
        <fullName evidence="6">Large ribosomal subunit protein mL39</fullName>
    </recommendedName>
    <alternativeName>
        <fullName evidence="7">39S ribosomal protein L39, mitochondrial</fullName>
    </alternativeName>
</protein>
<gene>
    <name evidence="9" type="primary">100115785</name>
</gene>
<dbReference type="InterPro" id="IPR050062">
    <property type="entry name" value="Pro-tRNA_synthetase"/>
</dbReference>
<dbReference type="InterPro" id="IPR012675">
    <property type="entry name" value="Beta-grasp_dom_sf"/>
</dbReference>
<evidence type="ECO:0000313" key="9">
    <source>
        <dbReference type="EnsemblMetazoa" id="XP_001603352"/>
    </source>
</evidence>
<evidence type="ECO:0000256" key="1">
    <source>
        <dbReference type="ARBA" id="ARBA00004173"/>
    </source>
</evidence>
<dbReference type="PANTHER" id="PTHR42753:SF9">
    <property type="entry name" value="LARGE RIBOSOMAL SUBUNIT PROTEIN ML39"/>
    <property type="match status" value="1"/>
</dbReference>
<evidence type="ECO:0000256" key="3">
    <source>
        <dbReference type="ARBA" id="ARBA00023128"/>
    </source>
</evidence>
<dbReference type="AlphaFoldDB" id="A0A7M7G869"/>
<dbReference type="SUPFAM" id="SSF81271">
    <property type="entry name" value="TGS-like"/>
    <property type="match status" value="1"/>
</dbReference>
<dbReference type="OMA" id="YNCAQHL"/>
<dbReference type="SMR" id="A0A7M7G869"/>
<evidence type="ECO:0000256" key="5">
    <source>
        <dbReference type="ARBA" id="ARBA00061231"/>
    </source>
</evidence>
<dbReference type="InterPro" id="IPR018163">
    <property type="entry name" value="Thr/Ala-tRNA-synth_IIc_edit"/>
</dbReference>
<dbReference type="GO" id="GO:0005840">
    <property type="term" value="C:ribosome"/>
    <property type="evidence" value="ECO:0007669"/>
    <property type="project" value="UniProtKB-KW"/>
</dbReference>
<dbReference type="KEGG" id="nvi:100115785"/>
<dbReference type="EnsemblMetazoa" id="XM_001603302">
    <property type="protein sequence ID" value="XP_001603352"/>
    <property type="gene ID" value="LOC100115785"/>
</dbReference>
<dbReference type="GO" id="GO:0005739">
    <property type="term" value="C:mitochondrion"/>
    <property type="evidence" value="ECO:0007669"/>
    <property type="project" value="UniProtKB-SubCell"/>
</dbReference>
<dbReference type="GO" id="GO:0000166">
    <property type="term" value="F:nucleotide binding"/>
    <property type="evidence" value="ECO:0007669"/>
    <property type="project" value="InterPro"/>
</dbReference>
<dbReference type="Pfam" id="PF02824">
    <property type="entry name" value="TGS"/>
    <property type="match status" value="1"/>
</dbReference>
<keyword evidence="10" id="KW-1185">Reference proteome</keyword>